<reference evidence="1" key="1">
    <citation type="submission" date="2015-11" db="EMBL/GenBank/DDBJ databases">
        <title>De novo transcriptome assembly of four potential Pierce s Disease insect vectors from Arizona vineyards.</title>
        <authorList>
            <person name="Tassone E.E."/>
        </authorList>
    </citation>
    <scope>NUCLEOTIDE SEQUENCE</scope>
</reference>
<gene>
    <name evidence="1" type="ORF">g.40323</name>
</gene>
<dbReference type="InterPro" id="IPR052709">
    <property type="entry name" value="Transposase-MT_Hybrid"/>
</dbReference>
<organism evidence="1">
    <name type="scientific">Cuerna arida</name>
    <dbReference type="NCBI Taxonomy" id="1464854"/>
    <lineage>
        <taxon>Eukaryota</taxon>
        <taxon>Metazoa</taxon>
        <taxon>Ecdysozoa</taxon>
        <taxon>Arthropoda</taxon>
        <taxon>Hexapoda</taxon>
        <taxon>Insecta</taxon>
        <taxon>Pterygota</taxon>
        <taxon>Neoptera</taxon>
        <taxon>Paraneoptera</taxon>
        <taxon>Hemiptera</taxon>
        <taxon>Auchenorrhyncha</taxon>
        <taxon>Membracoidea</taxon>
        <taxon>Cicadellidae</taxon>
        <taxon>Cicadellinae</taxon>
        <taxon>Proconiini</taxon>
        <taxon>Cuerna</taxon>
    </lineage>
</organism>
<dbReference type="PANTHER" id="PTHR46060:SF1">
    <property type="entry name" value="MARINER MOS1 TRANSPOSASE-LIKE PROTEIN"/>
    <property type="match status" value="1"/>
</dbReference>
<dbReference type="AlphaFoldDB" id="A0A1B6G874"/>
<sequence length="99" mass="11440">MSDSIVRAFKEGQENVHDKPRSGRPLVISDDLVNAVNKKKFVKIDNSLFRYLKEFLGGKLFGTDDEVKEAVKDWLSSQAADFYNLGIPNFFEQCYERFK</sequence>
<evidence type="ECO:0000313" key="1">
    <source>
        <dbReference type="EMBL" id="JAS58609.1"/>
    </source>
</evidence>
<dbReference type="PANTHER" id="PTHR46060">
    <property type="entry name" value="MARINER MOS1 TRANSPOSASE-LIKE PROTEIN"/>
    <property type="match status" value="1"/>
</dbReference>
<protein>
    <submittedName>
        <fullName evidence="1">Uncharacterized protein</fullName>
    </submittedName>
</protein>
<dbReference type="EMBL" id="GECZ01011160">
    <property type="protein sequence ID" value="JAS58609.1"/>
    <property type="molecule type" value="Transcribed_RNA"/>
</dbReference>
<proteinExistence type="predicted"/>
<name>A0A1B6G874_9HEMI</name>
<accession>A0A1B6G874</accession>